<feature type="transmembrane region" description="Helical" evidence="5">
    <location>
        <begin position="409"/>
        <end position="431"/>
    </location>
</feature>
<keyword evidence="4 5" id="KW-0472">Membrane</keyword>
<evidence type="ECO:0000256" key="3">
    <source>
        <dbReference type="ARBA" id="ARBA00022989"/>
    </source>
</evidence>
<evidence type="ECO:0000256" key="5">
    <source>
        <dbReference type="SAM" id="Phobius"/>
    </source>
</evidence>
<reference evidence="6 7" key="1">
    <citation type="submission" date="2016-03" db="EMBL/GenBank/DDBJ databases">
        <title>Trachymyrmex septentrionalis WGS genome.</title>
        <authorList>
            <person name="Nygaard S."/>
            <person name="Hu H."/>
            <person name="Boomsma J."/>
            <person name="Zhang G."/>
        </authorList>
    </citation>
    <scope>NUCLEOTIDE SEQUENCE [LARGE SCALE GENOMIC DNA]</scope>
    <source>
        <strain evidence="6">Tsep2-gDNA-1</strain>
        <tissue evidence="6">Whole body</tissue>
    </source>
</reference>
<feature type="transmembrane region" description="Helical" evidence="5">
    <location>
        <begin position="173"/>
        <end position="192"/>
    </location>
</feature>
<dbReference type="Proteomes" id="UP000078541">
    <property type="component" value="Unassembled WGS sequence"/>
</dbReference>
<dbReference type="STRING" id="34720.A0A195F2M5"/>
<keyword evidence="2 5" id="KW-0812">Transmembrane</keyword>
<proteinExistence type="predicted"/>
<dbReference type="PANTHER" id="PTHR11662">
    <property type="entry name" value="SOLUTE CARRIER FAMILY 17"/>
    <property type="match status" value="1"/>
</dbReference>
<evidence type="ECO:0000313" key="7">
    <source>
        <dbReference type="Proteomes" id="UP000078541"/>
    </source>
</evidence>
<dbReference type="EMBL" id="KQ981864">
    <property type="protein sequence ID" value="KYN34427.1"/>
    <property type="molecule type" value="Genomic_DNA"/>
</dbReference>
<dbReference type="PANTHER" id="PTHR11662:SF411">
    <property type="entry name" value="GH05102P"/>
    <property type="match status" value="1"/>
</dbReference>
<dbReference type="InterPro" id="IPR050382">
    <property type="entry name" value="MFS_Na/Anion_cotransporter"/>
</dbReference>
<feature type="transmembrane region" description="Helical" evidence="5">
    <location>
        <begin position="375"/>
        <end position="397"/>
    </location>
</feature>
<dbReference type="SUPFAM" id="SSF103473">
    <property type="entry name" value="MFS general substrate transporter"/>
    <property type="match status" value="1"/>
</dbReference>
<evidence type="ECO:0000256" key="1">
    <source>
        <dbReference type="ARBA" id="ARBA00004141"/>
    </source>
</evidence>
<sequence length="535" mass="57463">MAALVRLKRGSVQLRHAALEVKALRVHCLVKKSAICVSSLPSQSRGHLYTRSSGELPQEERAESIMREAFLWGQVAGPILGGCLVWGRSGPSMVFSRAVLSACLASLLVPAAWRGPSHVALRLFQGLCTHRKTRRRHKTFARESLRHPLLQGATMPAAHMFAMTWFKSNHRSWYFSCYAAVSVGYCLTGWLGTAVVRTFGRDSLCYGLVLLALCWYFAFGRFVKDTPKSYQHDTTAAVIPWGKLLRSVPVWASAVATMGNQWGDATLALGMTKYLKLIYGFSTANVNQYYGDSCELVGLASLLNYNSIQDSVLTTLPHIGHFMAALTCGLLVDHVRESKIVSTTTARKLVVYTAHFIPAALLFVAGYAGCQALGAAWLGIAALLVSGTAPAGALAAIADLAPAESPACAAAACALCSTLGAAGLLAANYFVTQALHGSIAGSWRLVFGVASVVLLTTAAVFLALGKGVPQPWIPSVARPRSHDVIYEQDALELDHEDVGVQTEPFVPYSLEDDIESLKNVPRSSSIHSKISVASN</sequence>
<feature type="transmembrane region" description="Helical" evidence="5">
    <location>
        <begin position="443"/>
        <end position="464"/>
    </location>
</feature>
<organism evidence="6 7">
    <name type="scientific">Trachymyrmex septentrionalis</name>
    <dbReference type="NCBI Taxonomy" id="34720"/>
    <lineage>
        <taxon>Eukaryota</taxon>
        <taxon>Metazoa</taxon>
        <taxon>Ecdysozoa</taxon>
        <taxon>Arthropoda</taxon>
        <taxon>Hexapoda</taxon>
        <taxon>Insecta</taxon>
        <taxon>Pterygota</taxon>
        <taxon>Neoptera</taxon>
        <taxon>Endopterygota</taxon>
        <taxon>Hymenoptera</taxon>
        <taxon>Apocrita</taxon>
        <taxon>Aculeata</taxon>
        <taxon>Formicoidea</taxon>
        <taxon>Formicidae</taxon>
        <taxon>Myrmicinae</taxon>
        <taxon>Trachymyrmex</taxon>
    </lineage>
</organism>
<dbReference type="Gene3D" id="1.20.1250.20">
    <property type="entry name" value="MFS general substrate transporter like domains"/>
    <property type="match status" value="1"/>
</dbReference>
<dbReference type="GO" id="GO:0022857">
    <property type="term" value="F:transmembrane transporter activity"/>
    <property type="evidence" value="ECO:0007669"/>
    <property type="project" value="TreeGrafter"/>
</dbReference>
<name>A0A195F2M5_9HYME</name>
<gene>
    <name evidence="6" type="ORF">ALC56_11535</name>
</gene>
<feature type="transmembrane region" description="Helical" evidence="5">
    <location>
        <begin position="349"/>
        <end position="369"/>
    </location>
</feature>
<comment type="subcellular location">
    <subcellularLocation>
        <location evidence="1">Membrane</location>
        <topology evidence="1">Multi-pass membrane protein</topology>
    </subcellularLocation>
</comment>
<dbReference type="AlphaFoldDB" id="A0A195F2M5"/>
<evidence type="ECO:0000313" key="6">
    <source>
        <dbReference type="EMBL" id="KYN34427.1"/>
    </source>
</evidence>
<keyword evidence="3 5" id="KW-1133">Transmembrane helix</keyword>
<dbReference type="GO" id="GO:0016020">
    <property type="term" value="C:membrane"/>
    <property type="evidence" value="ECO:0007669"/>
    <property type="project" value="UniProtKB-SubCell"/>
</dbReference>
<keyword evidence="7" id="KW-1185">Reference proteome</keyword>
<evidence type="ECO:0000256" key="2">
    <source>
        <dbReference type="ARBA" id="ARBA00022692"/>
    </source>
</evidence>
<evidence type="ECO:0000256" key="4">
    <source>
        <dbReference type="ARBA" id="ARBA00023136"/>
    </source>
</evidence>
<accession>A0A195F2M5</accession>
<feature type="transmembrane region" description="Helical" evidence="5">
    <location>
        <begin position="204"/>
        <end position="223"/>
    </location>
</feature>
<dbReference type="GO" id="GO:0006820">
    <property type="term" value="P:monoatomic anion transport"/>
    <property type="evidence" value="ECO:0007669"/>
    <property type="project" value="TreeGrafter"/>
</dbReference>
<dbReference type="InterPro" id="IPR036259">
    <property type="entry name" value="MFS_trans_sf"/>
</dbReference>
<protein>
    <submittedName>
        <fullName evidence="6">Sialin</fullName>
    </submittedName>
</protein>